<evidence type="ECO:0000313" key="2">
    <source>
        <dbReference type="EMBL" id="JAD28918.1"/>
    </source>
</evidence>
<keyword evidence="1" id="KW-0812">Transmembrane</keyword>
<dbReference type="AlphaFoldDB" id="A0A0A8YTZ6"/>
<evidence type="ECO:0000256" key="1">
    <source>
        <dbReference type="SAM" id="Phobius"/>
    </source>
</evidence>
<sequence length="34" mass="3850">MTSSCRINLYPVLKGFLFLFTSVTAMNKLSVRPN</sequence>
<feature type="transmembrane region" description="Helical" evidence="1">
    <location>
        <begin position="7"/>
        <end position="26"/>
    </location>
</feature>
<proteinExistence type="predicted"/>
<reference evidence="2" key="2">
    <citation type="journal article" date="2015" name="Data Brief">
        <title>Shoot transcriptome of the giant reed, Arundo donax.</title>
        <authorList>
            <person name="Barrero R.A."/>
            <person name="Guerrero F.D."/>
            <person name="Moolhuijzen P."/>
            <person name="Goolsby J.A."/>
            <person name="Tidwell J."/>
            <person name="Bellgard S.E."/>
            <person name="Bellgard M.I."/>
        </authorList>
    </citation>
    <scope>NUCLEOTIDE SEQUENCE</scope>
    <source>
        <tissue evidence="2">Shoot tissue taken approximately 20 cm above the soil surface</tissue>
    </source>
</reference>
<keyword evidence="1" id="KW-1133">Transmembrane helix</keyword>
<organism evidence="2">
    <name type="scientific">Arundo donax</name>
    <name type="common">Giant reed</name>
    <name type="synonym">Donax arundinaceus</name>
    <dbReference type="NCBI Taxonomy" id="35708"/>
    <lineage>
        <taxon>Eukaryota</taxon>
        <taxon>Viridiplantae</taxon>
        <taxon>Streptophyta</taxon>
        <taxon>Embryophyta</taxon>
        <taxon>Tracheophyta</taxon>
        <taxon>Spermatophyta</taxon>
        <taxon>Magnoliopsida</taxon>
        <taxon>Liliopsida</taxon>
        <taxon>Poales</taxon>
        <taxon>Poaceae</taxon>
        <taxon>PACMAD clade</taxon>
        <taxon>Arundinoideae</taxon>
        <taxon>Arundineae</taxon>
        <taxon>Arundo</taxon>
    </lineage>
</organism>
<keyword evidence="1" id="KW-0472">Membrane</keyword>
<name>A0A0A8YTZ6_ARUDO</name>
<accession>A0A0A8YTZ6</accession>
<dbReference type="EMBL" id="GBRH01268977">
    <property type="protein sequence ID" value="JAD28918.1"/>
    <property type="molecule type" value="Transcribed_RNA"/>
</dbReference>
<protein>
    <submittedName>
        <fullName evidence="2">Uncharacterized protein</fullName>
    </submittedName>
</protein>
<reference evidence="2" key="1">
    <citation type="submission" date="2014-09" db="EMBL/GenBank/DDBJ databases">
        <authorList>
            <person name="Magalhaes I.L.F."/>
            <person name="Oliveira U."/>
            <person name="Santos F.R."/>
            <person name="Vidigal T.H.D.A."/>
            <person name="Brescovit A.D."/>
            <person name="Santos A.J."/>
        </authorList>
    </citation>
    <scope>NUCLEOTIDE SEQUENCE</scope>
    <source>
        <tissue evidence="2">Shoot tissue taken approximately 20 cm above the soil surface</tissue>
    </source>
</reference>